<dbReference type="GO" id="GO:0000976">
    <property type="term" value="F:transcription cis-regulatory region binding"/>
    <property type="evidence" value="ECO:0007669"/>
    <property type="project" value="TreeGrafter"/>
</dbReference>
<dbReference type="PANTHER" id="PTHR48111:SF22">
    <property type="entry name" value="REGULATOR OF RPOS"/>
    <property type="match status" value="1"/>
</dbReference>
<evidence type="ECO:0000256" key="7">
    <source>
        <dbReference type="PROSITE-ProRule" id="PRU01091"/>
    </source>
</evidence>
<dbReference type="PROSITE" id="PS51755">
    <property type="entry name" value="OMPR_PHOB"/>
    <property type="match status" value="1"/>
</dbReference>
<dbReference type="InterPro" id="IPR001789">
    <property type="entry name" value="Sig_transdc_resp-reg_receiver"/>
</dbReference>
<reference evidence="10 11" key="1">
    <citation type="submission" date="2016-08" db="EMBL/GenBank/DDBJ databases">
        <title>Analysis of Carbohydrate Active Enzymes in Thermogemmatispora T81 Reveals Carbohydrate Degradation Ability.</title>
        <authorList>
            <person name="Tomazini A."/>
            <person name="Lal S."/>
            <person name="Stott M."/>
            <person name="Henrissat B."/>
            <person name="Polikarpov I."/>
            <person name="Sparling R."/>
            <person name="Levin D.B."/>
        </authorList>
    </citation>
    <scope>NUCLEOTIDE SEQUENCE [LARGE SCALE GENOMIC DNA]</scope>
    <source>
        <strain evidence="10 11">T81</strain>
    </source>
</reference>
<name>A0A328VNH6_9CHLR</name>
<feature type="domain" description="Response regulatory" evidence="8">
    <location>
        <begin position="4"/>
        <end position="118"/>
    </location>
</feature>
<evidence type="ECO:0000256" key="3">
    <source>
        <dbReference type="ARBA" id="ARBA00023015"/>
    </source>
</evidence>
<dbReference type="GO" id="GO:0032993">
    <property type="term" value="C:protein-DNA complex"/>
    <property type="evidence" value="ECO:0007669"/>
    <property type="project" value="TreeGrafter"/>
</dbReference>
<evidence type="ECO:0000256" key="2">
    <source>
        <dbReference type="ARBA" id="ARBA00023012"/>
    </source>
</evidence>
<dbReference type="Pfam" id="PF00072">
    <property type="entry name" value="Response_reg"/>
    <property type="match status" value="1"/>
</dbReference>
<dbReference type="OrthoDB" id="9790442at2"/>
<evidence type="ECO:0000256" key="4">
    <source>
        <dbReference type="ARBA" id="ARBA00023125"/>
    </source>
</evidence>
<dbReference type="InterPro" id="IPR039420">
    <property type="entry name" value="WalR-like"/>
</dbReference>
<dbReference type="PANTHER" id="PTHR48111">
    <property type="entry name" value="REGULATOR OF RPOS"/>
    <property type="match status" value="1"/>
</dbReference>
<evidence type="ECO:0000313" key="10">
    <source>
        <dbReference type="EMBL" id="RAQ95705.1"/>
    </source>
</evidence>
<evidence type="ECO:0000259" key="9">
    <source>
        <dbReference type="PROSITE" id="PS51755"/>
    </source>
</evidence>
<feature type="DNA-binding region" description="OmpR/PhoB-type" evidence="7">
    <location>
        <begin position="126"/>
        <end position="224"/>
    </location>
</feature>
<dbReference type="EMBL" id="MCIF01000002">
    <property type="protein sequence ID" value="RAQ95705.1"/>
    <property type="molecule type" value="Genomic_DNA"/>
</dbReference>
<feature type="modified residue" description="4-aspartylphosphate" evidence="6">
    <location>
        <position position="53"/>
    </location>
</feature>
<accession>A0A328VNH6</accession>
<keyword evidence="4 7" id="KW-0238">DNA-binding</keyword>
<dbReference type="InterPro" id="IPR011006">
    <property type="entry name" value="CheY-like_superfamily"/>
</dbReference>
<dbReference type="InterPro" id="IPR001867">
    <property type="entry name" value="OmpR/PhoB-type_DNA-bd"/>
</dbReference>
<evidence type="ECO:0000256" key="5">
    <source>
        <dbReference type="ARBA" id="ARBA00023163"/>
    </source>
</evidence>
<organism evidence="10 11">
    <name type="scientific">Thermogemmatispora tikiterensis</name>
    <dbReference type="NCBI Taxonomy" id="1825093"/>
    <lineage>
        <taxon>Bacteria</taxon>
        <taxon>Bacillati</taxon>
        <taxon>Chloroflexota</taxon>
        <taxon>Ktedonobacteria</taxon>
        <taxon>Thermogemmatisporales</taxon>
        <taxon>Thermogemmatisporaceae</taxon>
        <taxon>Thermogemmatispora</taxon>
    </lineage>
</organism>
<dbReference type="SMART" id="SM00862">
    <property type="entry name" value="Trans_reg_C"/>
    <property type="match status" value="1"/>
</dbReference>
<dbReference type="Gene3D" id="6.10.250.690">
    <property type="match status" value="1"/>
</dbReference>
<evidence type="ECO:0000256" key="1">
    <source>
        <dbReference type="ARBA" id="ARBA00022553"/>
    </source>
</evidence>
<dbReference type="AlphaFoldDB" id="A0A328VNH6"/>
<dbReference type="GO" id="GO:0005829">
    <property type="term" value="C:cytosol"/>
    <property type="evidence" value="ECO:0007669"/>
    <property type="project" value="TreeGrafter"/>
</dbReference>
<evidence type="ECO:0000313" key="11">
    <source>
        <dbReference type="Proteomes" id="UP000248706"/>
    </source>
</evidence>
<evidence type="ECO:0000256" key="6">
    <source>
        <dbReference type="PROSITE-ProRule" id="PRU00169"/>
    </source>
</evidence>
<dbReference type="Gene3D" id="3.40.50.2300">
    <property type="match status" value="1"/>
</dbReference>
<dbReference type="RefSeq" id="WP_112428669.1">
    <property type="nucleotide sequence ID" value="NZ_MCIF01000002.1"/>
</dbReference>
<dbReference type="CDD" id="cd00383">
    <property type="entry name" value="trans_reg_C"/>
    <property type="match status" value="1"/>
</dbReference>
<feature type="domain" description="OmpR/PhoB-type" evidence="9">
    <location>
        <begin position="126"/>
        <end position="224"/>
    </location>
</feature>
<dbReference type="Gene3D" id="1.10.10.10">
    <property type="entry name" value="Winged helix-like DNA-binding domain superfamily/Winged helix DNA-binding domain"/>
    <property type="match status" value="1"/>
</dbReference>
<dbReference type="FunFam" id="3.40.50.2300:FF:000001">
    <property type="entry name" value="DNA-binding response regulator PhoB"/>
    <property type="match status" value="1"/>
</dbReference>
<dbReference type="CDD" id="cd17627">
    <property type="entry name" value="REC_OmpR_PrrA-like"/>
    <property type="match status" value="1"/>
</dbReference>
<keyword evidence="11" id="KW-1185">Reference proteome</keyword>
<keyword evidence="2" id="KW-0902">Two-component regulatory system</keyword>
<keyword evidence="5" id="KW-0804">Transcription</keyword>
<dbReference type="SUPFAM" id="SSF52172">
    <property type="entry name" value="CheY-like"/>
    <property type="match status" value="1"/>
</dbReference>
<protein>
    <submittedName>
        <fullName evidence="10">DNA-binding response regulator</fullName>
    </submittedName>
</protein>
<dbReference type="InterPro" id="IPR036388">
    <property type="entry name" value="WH-like_DNA-bd_sf"/>
</dbReference>
<evidence type="ECO:0000259" key="8">
    <source>
        <dbReference type="PROSITE" id="PS50110"/>
    </source>
</evidence>
<dbReference type="SMART" id="SM00448">
    <property type="entry name" value="REC"/>
    <property type="match status" value="1"/>
</dbReference>
<comment type="caution">
    <text evidence="10">The sequence shown here is derived from an EMBL/GenBank/DDBJ whole genome shotgun (WGS) entry which is preliminary data.</text>
</comment>
<gene>
    <name evidence="10" type="ORF">A4R35_09180</name>
</gene>
<dbReference type="GO" id="GO:0006355">
    <property type="term" value="P:regulation of DNA-templated transcription"/>
    <property type="evidence" value="ECO:0007669"/>
    <property type="project" value="InterPro"/>
</dbReference>
<dbReference type="GO" id="GO:0000156">
    <property type="term" value="F:phosphorelay response regulator activity"/>
    <property type="evidence" value="ECO:0007669"/>
    <property type="project" value="TreeGrafter"/>
</dbReference>
<dbReference type="Pfam" id="PF00486">
    <property type="entry name" value="Trans_reg_C"/>
    <property type="match status" value="1"/>
</dbReference>
<proteinExistence type="predicted"/>
<dbReference type="FunFam" id="1.10.10.10:FF:000005">
    <property type="entry name" value="Two-component system response regulator"/>
    <property type="match status" value="1"/>
</dbReference>
<keyword evidence="1 6" id="KW-0597">Phosphoprotein</keyword>
<dbReference type="Proteomes" id="UP000248706">
    <property type="component" value="Unassembled WGS sequence"/>
</dbReference>
<dbReference type="PROSITE" id="PS50110">
    <property type="entry name" value="RESPONSE_REGULATORY"/>
    <property type="match status" value="1"/>
</dbReference>
<keyword evidence="3" id="KW-0805">Transcription regulation</keyword>
<sequence>MKAHILVVDDDPRITNLLRRILAYEGYSVAIAATGDEALMRSLEHPPDLMILDIMLPGIDGLEVVRRLRAAGDTMPVLMLTARDAIPDRVKGFEMGADDYLVKPFAPEELLARVMALLRRSQTERSEILRYADLTLDTGTRLAYRGQREIELSPTEYELLALFLRRPRQVLTRDLIMERVWGLDFEGSSNVLEVYIGYLRSKLEAGGEPRLIHTVRGIGYVLKE</sequence>